<dbReference type="Proteomes" id="UP000295117">
    <property type="component" value="Unassembled WGS sequence"/>
</dbReference>
<keyword evidence="2" id="KW-0813">Transport</keyword>
<gene>
    <name evidence="5" type="primary">glnH_1</name>
    <name evidence="5" type="ORF">DE4585_01278</name>
</gene>
<feature type="domain" description="Solute-binding protein family 3/N-terminal" evidence="4">
    <location>
        <begin position="48"/>
        <end position="297"/>
    </location>
</feature>
<dbReference type="GO" id="GO:0030288">
    <property type="term" value="C:outer membrane-bounded periplasmic space"/>
    <property type="evidence" value="ECO:0007669"/>
    <property type="project" value="TreeGrafter"/>
</dbReference>
<comment type="caution">
    <text evidence="5">The sequence shown here is derived from an EMBL/GenBank/DDBJ whole genome shotgun (WGS) entry which is preliminary data.</text>
</comment>
<dbReference type="Pfam" id="PF00497">
    <property type="entry name" value="SBP_bac_3"/>
    <property type="match status" value="1"/>
</dbReference>
<sequence length="339" mass="36718">MNRLREKAQALTRRQTTLMAAVALVATLISSCGSTEPRQLLESIRSGTVILGTKFDQPGVGLQHPDKKMSGFDVKISEYVVNAIADELGVAHPTIRWYETPSAQREQLIDNGTVDMIAGSYSVNYSRAQKVSFAGPYLITYQGLLVRKADDSLTTLDDLNRGKKLCSVSGSTPAQNVKNLLAGTQLQEFDSYSSCVEALRRGKVDALTTDETILAGYAKRYEGEFKLIQMNYELSKPLCIGKPKKQKKNGDPFSREVYGIGLAKGDTAAIEAIDRALDKMIASGTWDADLRDALGNSTIDDWEKRAKGGTYGLLPDPSLAAIAKITGVKPAADKACEAA</sequence>
<evidence type="ECO:0000256" key="3">
    <source>
        <dbReference type="ARBA" id="ARBA00022729"/>
    </source>
</evidence>
<dbReference type="Gene3D" id="3.40.190.10">
    <property type="entry name" value="Periplasmic binding protein-like II"/>
    <property type="match status" value="2"/>
</dbReference>
<dbReference type="PANTHER" id="PTHR30085">
    <property type="entry name" value="AMINO ACID ABC TRANSPORTER PERMEASE"/>
    <property type="match status" value="1"/>
</dbReference>
<keyword evidence="3" id="KW-0732">Signal</keyword>
<dbReference type="InterPro" id="IPR001638">
    <property type="entry name" value="Solute-binding_3/MltF_N"/>
</dbReference>
<dbReference type="InterPro" id="IPR051455">
    <property type="entry name" value="Bact_solute-bind_prot3"/>
</dbReference>
<evidence type="ECO:0000313" key="6">
    <source>
        <dbReference type="Proteomes" id="UP000295117"/>
    </source>
</evidence>
<name>A0A4R8S4Y7_9MYCO</name>
<dbReference type="AlphaFoldDB" id="A0A4R8S4Y7"/>
<reference evidence="5 6" key="1">
    <citation type="journal article" date="2019" name="Sci. Rep.">
        <title>Extended insight into the Mycobacterium chelonae-abscessus complex through whole genome sequencing of Mycobacterium salmoniphilum outbreak and Mycobacterium salmoniphilum-like strains.</title>
        <authorList>
            <person name="Behra P.R.K."/>
            <person name="Das S."/>
            <person name="Pettersson B.M.F."/>
            <person name="Shirreff L."/>
            <person name="DuCote T."/>
            <person name="Jacobsson K.G."/>
            <person name="Ennis D.G."/>
            <person name="Kirsebom L.A."/>
        </authorList>
    </citation>
    <scope>NUCLEOTIDE SEQUENCE [LARGE SCALE GENOMIC DNA]</scope>
    <source>
        <strain evidence="5 6">DE 4585</strain>
    </source>
</reference>
<dbReference type="GO" id="GO:0005576">
    <property type="term" value="C:extracellular region"/>
    <property type="evidence" value="ECO:0007669"/>
    <property type="project" value="TreeGrafter"/>
</dbReference>
<dbReference type="SUPFAM" id="SSF53850">
    <property type="entry name" value="Periplasmic binding protein-like II"/>
    <property type="match status" value="1"/>
</dbReference>
<dbReference type="CDD" id="cd13690">
    <property type="entry name" value="PBP2_GluB"/>
    <property type="match status" value="1"/>
</dbReference>
<protein>
    <submittedName>
        <fullName evidence="5">ABC transporter glutamine-binding protein GlnH</fullName>
    </submittedName>
</protein>
<evidence type="ECO:0000313" key="5">
    <source>
        <dbReference type="EMBL" id="TDZ85955.1"/>
    </source>
</evidence>
<proteinExistence type="inferred from homology"/>
<evidence type="ECO:0000256" key="1">
    <source>
        <dbReference type="ARBA" id="ARBA00010333"/>
    </source>
</evidence>
<dbReference type="PROSITE" id="PS51257">
    <property type="entry name" value="PROKAR_LIPOPROTEIN"/>
    <property type="match status" value="1"/>
</dbReference>
<evidence type="ECO:0000256" key="2">
    <source>
        <dbReference type="ARBA" id="ARBA00022448"/>
    </source>
</evidence>
<comment type="similarity">
    <text evidence="1">Belongs to the bacterial solute-binding protein 3 family.</text>
</comment>
<dbReference type="PANTHER" id="PTHR30085:SF6">
    <property type="entry name" value="ABC TRANSPORTER GLUTAMINE-BINDING PROTEIN GLNH"/>
    <property type="match status" value="1"/>
</dbReference>
<accession>A0A4R8S4Y7</accession>
<dbReference type="RefSeq" id="WP_134070281.1">
    <property type="nucleotide sequence ID" value="NZ_PECH01000004.1"/>
</dbReference>
<evidence type="ECO:0000259" key="4">
    <source>
        <dbReference type="SMART" id="SM00062"/>
    </source>
</evidence>
<dbReference type="SMART" id="SM00062">
    <property type="entry name" value="PBPb"/>
    <property type="match status" value="1"/>
</dbReference>
<organism evidence="5 6">
    <name type="scientific">Mycobacteroides salmoniphilum</name>
    <dbReference type="NCBI Taxonomy" id="404941"/>
    <lineage>
        <taxon>Bacteria</taxon>
        <taxon>Bacillati</taxon>
        <taxon>Actinomycetota</taxon>
        <taxon>Actinomycetes</taxon>
        <taxon>Mycobacteriales</taxon>
        <taxon>Mycobacteriaceae</taxon>
        <taxon>Mycobacteroides</taxon>
    </lineage>
</organism>
<dbReference type="GO" id="GO:0006865">
    <property type="term" value="P:amino acid transport"/>
    <property type="evidence" value="ECO:0007669"/>
    <property type="project" value="TreeGrafter"/>
</dbReference>
<dbReference type="EMBL" id="PECH01000004">
    <property type="protein sequence ID" value="TDZ85955.1"/>
    <property type="molecule type" value="Genomic_DNA"/>
</dbReference>